<evidence type="ECO:0000259" key="16">
    <source>
        <dbReference type="PROSITE" id="PS51203"/>
    </source>
</evidence>
<evidence type="ECO:0000256" key="14">
    <source>
        <dbReference type="ARBA" id="ARBA00046142"/>
    </source>
</evidence>
<feature type="domain" description="CS" evidence="16">
    <location>
        <begin position="177"/>
        <end position="268"/>
    </location>
</feature>
<keyword evidence="18" id="KW-1185">Reference proteome</keyword>
<keyword evidence="9" id="KW-0498">Mitosis</keyword>
<comment type="function">
    <text evidence="14">Plays a role in neurogenesis and neuronal migration. Necessary for correct formation of mitotic spindles and chromosome separation during mitosis. Necessary for cytokinesis and cell proliferation.</text>
</comment>
<organism evidence="17 18">
    <name type="scientific">Phrynocephalus forsythii</name>
    <dbReference type="NCBI Taxonomy" id="171643"/>
    <lineage>
        <taxon>Eukaryota</taxon>
        <taxon>Metazoa</taxon>
        <taxon>Chordata</taxon>
        <taxon>Craniata</taxon>
        <taxon>Vertebrata</taxon>
        <taxon>Euteleostomi</taxon>
        <taxon>Lepidosauria</taxon>
        <taxon>Squamata</taxon>
        <taxon>Bifurcata</taxon>
        <taxon>Unidentata</taxon>
        <taxon>Episquamata</taxon>
        <taxon>Toxicofera</taxon>
        <taxon>Iguania</taxon>
        <taxon>Acrodonta</taxon>
        <taxon>Agamidae</taxon>
        <taxon>Agaminae</taxon>
        <taxon>Phrynocephalus</taxon>
    </lineage>
</organism>
<comment type="caution">
    <text evidence="17">The sequence shown here is derived from an EMBL/GenBank/DDBJ whole genome shotgun (WGS) entry which is preliminary data.</text>
</comment>
<evidence type="ECO:0000256" key="8">
    <source>
        <dbReference type="ARBA" id="ARBA00022701"/>
    </source>
</evidence>
<keyword evidence="8" id="KW-0493">Microtubule</keyword>
<evidence type="ECO:0000256" key="6">
    <source>
        <dbReference type="ARBA" id="ARBA00022553"/>
    </source>
</evidence>
<evidence type="ECO:0000256" key="1">
    <source>
        <dbReference type="ARBA" id="ARBA00004186"/>
    </source>
</evidence>
<evidence type="ECO:0000313" key="17">
    <source>
        <dbReference type="EMBL" id="KAJ7304284.1"/>
    </source>
</evidence>
<keyword evidence="5" id="KW-0963">Cytoplasm</keyword>
<dbReference type="GO" id="GO:0051656">
    <property type="term" value="P:establishment of organelle localization"/>
    <property type="evidence" value="ECO:0007669"/>
    <property type="project" value="UniProtKB-ARBA"/>
</dbReference>
<protein>
    <recommendedName>
        <fullName evidence="4">Nuclear migration protein nudC</fullName>
    </recommendedName>
    <alternativeName>
        <fullName evidence="13">Nuclear distribution protein C homolog</fullName>
    </alternativeName>
</protein>
<dbReference type="PANTHER" id="PTHR12356">
    <property type="entry name" value="NUCLEAR MOVEMENT PROTEIN NUDC"/>
    <property type="match status" value="1"/>
</dbReference>
<name>A0A9Q0X743_9SAUR</name>
<evidence type="ECO:0000256" key="7">
    <source>
        <dbReference type="ARBA" id="ARBA00022618"/>
    </source>
</evidence>
<feature type="compositionally biased region" description="Basic and acidic residues" evidence="15">
    <location>
        <begin position="74"/>
        <end position="140"/>
    </location>
</feature>
<dbReference type="CDD" id="cd06492">
    <property type="entry name" value="p23_mNUDC_like"/>
    <property type="match status" value="1"/>
</dbReference>
<reference evidence="17" key="1">
    <citation type="journal article" date="2023" name="DNA Res.">
        <title>Chromosome-level genome assembly of Phrynocephalus forsythii using third-generation DNA sequencing and Hi-C analysis.</title>
        <authorList>
            <person name="Qi Y."/>
            <person name="Zhao W."/>
            <person name="Zhao Y."/>
            <person name="Niu C."/>
            <person name="Cao S."/>
            <person name="Zhang Y."/>
        </authorList>
    </citation>
    <scope>NUCLEOTIDE SEQUENCE</scope>
    <source>
        <tissue evidence="17">Muscle</tissue>
    </source>
</reference>
<evidence type="ECO:0000256" key="10">
    <source>
        <dbReference type="ARBA" id="ARBA00023054"/>
    </source>
</evidence>
<feature type="region of interest" description="Disordered" evidence="15">
    <location>
        <begin position="67"/>
        <end position="181"/>
    </location>
</feature>
<dbReference type="InterPro" id="IPR032572">
    <property type="entry name" value="NuDC"/>
</dbReference>
<dbReference type="Pfam" id="PF16273">
    <property type="entry name" value="NuDC"/>
    <property type="match status" value="1"/>
</dbReference>
<gene>
    <name evidence="17" type="ORF">JRQ81_011826</name>
</gene>
<dbReference type="PANTHER" id="PTHR12356:SF3">
    <property type="entry name" value="NUCLEAR MIGRATION PROTEIN NUDC"/>
    <property type="match status" value="1"/>
</dbReference>
<sequence length="341" mass="39397">MGASGEDSAESEERFDGMLLAMAQQHQGGVRELVNTFFSFLRRKTDFFVGGEDGAAEKLITETFRHHNNLAQKAQKEKEARREAEQREKAERAAKLAREAKKEDSEPRIKELTDEEAERLQQEIDQKKEKKENDVQEVKSAENPMESPESSKQDTDDEEEDDEKDKGKLKPNSGNGADLPNYRWTQTLSELDLAVPFKVNFRLKGKDVVVDIQRRHLKVGLKGHPPVIDSTLYNEVKVEESSWLIEDGKIVTVHLEKINKMEWWNKLVQTDPEINTKKINPENSKLSDLDSETRSMVEKMMYDQRQKSMGLPTSDEKKKQDILKKFMEQHPEMDFSKAKFN</sequence>
<keyword evidence="12" id="KW-0131">Cell cycle</keyword>
<dbReference type="GO" id="GO:0051301">
    <property type="term" value="P:cell division"/>
    <property type="evidence" value="ECO:0007669"/>
    <property type="project" value="UniProtKB-KW"/>
</dbReference>
<evidence type="ECO:0000256" key="15">
    <source>
        <dbReference type="SAM" id="MobiDB-lite"/>
    </source>
</evidence>
<evidence type="ECO:0000256" key="11">
    <source>
        <dbReference type="ARBA" id="ARBA00023212"/>
    </source>
</evidence>
<dbReference type="FunFam" id="2.60.40.790:FF:000001">
    <property type="entry name" value="Nuclear migration protein nudC"/>
    <property type="match status" value="1"/>
</dbReference>
<dbReference type="InterPro" id="IPR007052">
    <property type="entry name" value="CS_dom"/>
</dbReference>
<dbReference type="Gene3D" id="2.60.40.790">
    <property type="match status" value="1"/>
</dbReference>
<evidence type="ECO:0000256" key="3">
    <source>
        <dbReference type="ARBA" id="ARBA00010513"/>
    </source>
</evidence>
<dbReference type="InterPro" id="IPR008978">
    <property type="entry name" value="HSP20-like_chaperone"/>
</dbReference>
<dbReference type="Pfam" id="PF04969">
    <property type="entry name" value="CS"/>
    <property type="match status" value="1"/>
</dbReference>
<evidence type="ECO:0000256" key="5">
    <source>
        <dbReference type="ARBA" id="ARBA00022490"/>
    </source>
</evidence>
<dbReference type="GO" id="GO:0030496">
    <property type="term" value="C:midbody"/>
    <property type="evidence" value="ECO:0007669"/>
    <property type="project" value="UniProtKB-SubCell"/>
</dbReference>
<dbReference type="OrthoDB" id="416217at2759"/>
<evidence type="ECO:0000313" key="18">
    <source>
        <dbReference type="Proteomes" id="UP001142489"/>
    </source>
</evidence>
<dbReference type="Pfam" id="PF14050">
    <property type="entry name" value="Nudc_N"/>
    <property type="match status" value="1"/>
</dbReference>
<dbReference type="GO" id="GO:0005737">
    <property type="term" value="C:cytoplasm"/>
    <property type="evidence" value="ECO:0007669"/>
    <property type="project" value="TreeGrafter"/>
</dbReference>
<keyword evidence="6" id="KW-0597">Phosphoprotein</keyword>
<dbReference type="GO" id="GO:0006457">
    <property type="term" value="P:protein folding"/>
    <property type="evidence" value="ECO:0007669"/>
    <property type="project" value="TreeGrafter"/>
</dbReference>
<dbReference type="Proteomes" id="UP001142489">
    <property type="component" value="Unassembled WGS sequence"/>
</dbReference>
<evidence type="ECO:0000256" key="2">
    <source>
        <dbReference type="ARBA" id="ARBA00004214"/>
    </source>
</evidence>
<dbReference type="SUPFAM" id="SSF49764">
    <property type="entry name" value="HSP20-like chaperones"/>
    <property type="match status" value="1"/>
</dbReference>
<dbReference type="PROSITE" id="PS51203">
    <property type="entry name" value="CS"/>
    <property type="match status" value="1"/>
</dbReference>
<dbReference type="GO" id="GO:0005874">
    <property type="term" value="C:microtubule"/>
    <property type="evidence" value="ECO:0007669"/>
    <property type="project" value="UniProtKB-KW"/>
</dbReference>
<evidence type="ECO:0000256" key="12">
    <source>
        <dbReference type="ARBA" id="ARBA00023306"/>
    </source>
</evidence>
<evidence type="ECO:0000256" key="13">
    <source>
        <dbReference type="ARBA" id="ARBA00030427"/>
    </source>
</evidence>
<keyword evidence="10" id="KW-0175">Coiled coil</keyword>
<proteinExistence type="inferred from homology"/>
<dbReference type="AlphaFoldDB" id="A0A9Q0X743"/>
<comment type="similarity">
    <text evidence="3">Belongs to the nudC family.</text>
</comment>
<evidence type="ECO:0000256" key="4">
    <source>
        <dbReference type="ARBA" id="ARBA00017641"/>
    </source>
</evidence>
<dbReference type="GO" id="GO:0005819">
    <property type="term" value="C:spindle"/>
    <property type="evidence" value="ECO:0007669"/>
    <property type="project" value="UniProtKB-SubCell"/>
</dbReference>
<keyword evidence="7" id="KW-0132">Cell division</keyword>
<keyword evidence="11" id="KW-0206">Cytoskeleton</keyword>
<dbReference type="InterPro" id="IPR025934">
    <property type="entry name" value="NudC_N_dom"/>
</dbReference>
<accession>A0A9Q0X743</accession>
<dbReference type="EMBL" id="JAPFRF010000023">
    <property type="protein sequence ID" value="KAJ7304284.1"/>
    <property type="molecule type" value="Genomic_DNA"/>
</dbReference>
<dbReference type="InterPro" id="IPR037898">
    <property type="entry name" value="NudC_fam"/>
</dbReference>
<comment type="subcellular location">
    <subcellularLocation>
        <location evidence="1">Cytoplasm</location>
        <location evidence="1">Cytoskeleton</location>
        <location evidence="1">Spindle</location>
    </subcellularLocation>
    <subcellularLocation>
        <location evidence="2">Midbody</location>
    </subcellularLocation>
</comment>
<evidence type="ECO:0000256" key="9">
    <source>
        <dbReference type="ARBA" id="ARBA00022776"/>
    </source>
</evidence>
<dbReference type="GO" id="GO:0051082">
    <property type="term" value="F:unfolded protein binding"/>
    <property type="evidence" value="ECO:0007669"/>
    <property type="project" value="TreeGrafter"/>
</dbReference>